<protein>
    <submittedName>
        <fullName evidence="1">Uncharacterized protein</fullName>
    </submittedName>
</protein>
<reference evidence="1" key="1">
    <citation type="submission" date="2022-07" db="EMBL/GenBank/DDBJ databases">
        <title>Genome Sequence of Lecanicillium saksenae.</title>
        <authorList>
            <person name="Buettner E."/>
        </authorList>
    </citation>
    <scope>NUCLEOTIDE SEQUENCE</scope>
    <source>
        <strain evidence="1">VT-O1</strain>
    </source>
</reference>
<keyword evidence="2" id="KW-1185">Reference proteome</keyword>
<gene>
    <name evidence="1" type="ORF">NLG97_g9006</name>
</gene>
<comment type="caution">
    <text evidence="1">The sequence shown here is derived from an EMBL/GenBank/DDBJ whole genome shotgun (WGS) entry which is preliminary data.</text>
</comment>
<dbReference type="EMBL" id="JANAKD010001739">
    <property type="protein sequence ID" value="KAJ3476821.1"/>
    <property type="molecule type" value="Genomic_DNA"/>
</dbReference>
<name>A0ACC1QIX7_9HYPO</name>
<evidence type="ECO:0000313" key="2">
    <source>
        <dbReference type="Proteomes" id="UP001148737"/>
    </source>
</evidence>
<sequence length="394" mass="43252">MQSTGPKAISADRIVCGKGTVVGNSDSKRDVFFPDLVVNDPNSPIIRAPDIMMINHVLMFLSFQISRYARSETVQAICSSRGGIKGMEQRYSRYAGLFIQEFTGDVGKIDQYLKRKVIRRLAMLIDSEININAPTLPLHLRGFSAVLFAVGGSIRAVDMKAVAACMLQQIMLTIVSISTTSCGDQILGDTFPTEEDISLYYAANIHSSFPCPTDLFYCINDINSLRRQLSSRQLQTGINFTAIDGLLAKISKFQPENWTERYEVPAAVRVPAARVYKAATTLYAMVSLSGHMEKPFSPSERIAEADRLLRLIEGVSKIWGSHIALAWPLTVAGASLGRAGTSQQRAVDRALLAVSQSCGASAGLYLALECLRKFWASGATEWDDCFVEWQCVAP</sequence>
<evidence type="ECO:0000313" key="1">
    <source>
        <dbReference type="EMBL" id="KAJ3476821.1"/>
    </source>
</evidence>
<organism evidence="1 2">
    <name type="scientific">Lecanicillium saksenae</name>
    <dbReference type="NCBI Taxonomy" id="468837"/>
    <lineage>
        <taxon>Eukaryota</taxon>
        <taxon>Fungi</taxon>
        <taxon>Dikarya</taxon>
        <taxon>Ascomycota</taxon>
        <taxon>Pezizomycotina</taxon>
        <taxon>Sordariomycetes</taxon>
        <taxon>Hypocreomycetidae</taxon>
        <taxon>Hypocreales</taxon>
        <taxon>Cordycipitaceae</taxon>
        <taxon>Lecanicillium</taxon>
    </lineage>
</organism>
<accession>A0ACC1QIX7</accession>
<proteinExistence type="predicted"/>
<dbReference type="Proteomes" id="UP001148737">
    <property type="component" value="Unassembled WGS sequence"/>
</dbReference>